<feature type="domain" description="Phage tail tape measure protein" evidence="5">
    <location>
        <begin position="109"/>
        <end position="309"/>
    </location>
</feature>
<keyword evidence="1" id="KW-1188">Viral release from host cell</keyword>
<feature type="coiled-coil region" evidence="2">
    <location>
        <begin position="581"/>
        <end position="640"/>
    </location>
</feature>
<name>A0ABU5N8J3_9MICO</name>
<dbReference type="PANTHER" id="PTHR37813:SF1">
    <property type="entry name" value="FELS-2 PROPHAGE PROTEIN"/>
    <property type="match status" value="1"/>
</dbReference>
<evidence type="ECO:0000256" key="1">
    <source>
        <dbReference type="ARBA" id="ARBA00022612"/>
    </source>
</evidence>
<keyword evidence="4" id="KW-1133">Transmembrane helix</keyword>
<dbReference type="Pfam" id="PF10145">
    <property type="entry name" value="PhageMin_Tail"/>
    <property type="match status" value="1"/>
</dbReference>
<keyword evidence="4" id="KW-0472">Membrane</keyword>
<comment type="caution">
    <text evidence="6">The sequence shown here is derived from an EMBL/GenBank/DDBJ whole genome shotgun (WGS) entry which is preliminary data.</text>
</comment>
<dbReference type="Proteomes" id="UP001291912">
    <property type="component" value="Unassembled WGS sequence"/>
</dbReference>
<dbReference type="EMBL" id="JAWJYN010000002">
    <property type="protein sequence ID" value="MDZ8162341.1"/>
    <property type="molecule type" value="Genomic_DNA"/>
</dbReference>
<protein>
    <submittedName>
        <fullName evidence="6">Phage tail tape measure protein</fullName>
    </submittedName>
</protein>
<dbReference type="RefSeq" id="WP_194424803.1">
    <property type="nucleotide sequence ID" value="NZ_BAAAPT010000002.1"/>
</dbReference>
<sequence>MSRSIRRRYSEGTKMANRTIAVKLVAQVQEYERNMLSAAKATATMGTESERLARYKEAFNAVGRAGVGMGALIGAGVTVAVKKFADFDEAMSNVQAATHETAGNMDLLRQAALDAGASTVYSATEAAGAIEELSKAGVSTADILSGGLMASLNLAAAGELEVAEAAGIAATALKTFGLQGEDMAHVADLLAAGAGKAMGDVSDLASALAQGGQVAEATGLSIEETTAALSAFAAQGLLGSDAGTAFKSMLQRLTPQSAEAERTMKELGIAAYDASGEFVGLSEFAGNLQGALQDLTPEQRNAALATIFGSDAVRAATVLYREGAEGIDEWTAAVDDQGYASETAAARLDNLKGDIEALGGALDTALIETGSAANDTLREMVQALTGLVDMYNDLPGPVKDVVLATGGVAASVGLAGGAALLATTKFIEMRSALAASQVSMKGVTLTAGAAGLALGGLFAIIGEVARKQAEARAKAQSYADALGSGEDAVRELVEANLQLDKTLAFLDFGSAYDNADKLGISLGLVEDAVTEGGAALDELTEILDVATGGGEAAQEMADKLGISYLDLTQTAGTLTEQVNDEREAQERANVIRDQAARATDENAESAESAAEAYLEATEGVQDLRGQLEELIETINEANGVGQDAISQNIAYKDALAEVDAAIAEGTTGWDVNTEAGRVNQQMLVDLAAQSQDAAKAQFDLDGNTDAYRQTLENGRQALIDRAIDLGANADEAEALADQIYRIPDSTEWEVIAETQNATSQIAQFIADSSAKDITIGVTTYRKDAAGDLSFQIGNGPEGRAFGGAIYGPGTGTSDEAGLYRLSNGEHVLTADDVQDMGGQGAVYEFRRALQSGWKPPQDTRDNTTWVPTYGAGSGAAPQPASAPFPDTVTLVDADGSILTRARVVADQQIASHDSAAQRRARGGKAR</sequence>
<evidence type="ECO:0000256" key="4">
    <source>
        <dbReference type="SAM" id="Phobius"/>
    </source>
</evidence>
<proteinExistence type="predicted"/>
<keyword evidence="7" id="KW-1185">Reference proteome</keyword>
<feature type="transmembrane region" description="Helical" evidence="4">
    <location>
        <begin position="61"/>
        <end position="81"/>
    </location>
</feature>
<dbReference type="InterPro" id="IPR010090">
    <property type="entry name" value="Phage_tape_meas"/>
</dbReference>
<evidence type="ECO:0000313" key="7">
    <source>
        <dbReference type="Proteomes" id="UP001291912"/>
    </source>
</evidence>
<feature type="transmembrane region" description="Helical" evidence="4">
    <location>
        <begin position="443"/>
        <end position="462"/>
    </location>
</feature>
<evidence type="ECO:0000259" key="5">
    <source>
        <dbReference type="Pfam" id="PF10145"/>
    </source>
</evidence>
<gene>
    <name evidence="6" type="ORF">R2Q92_10910</name>
</gene>
<evidence type="ECO:0000256" key="3">
    <source>
        <dbReference type="SAM" id="MobiDB-lite"/>
    </source>
</evidence>
<accession>A0ABU5N8J3</accession>
<feature type="region of interest" description="Disordered" evidence="3">
    <location>
        <begin position="852"/>
        <end position="881"/>
    </location>
</feature>
<evidence type="ECO:0000313" key="6">
    <source>
        <dbReference type="EMBL" id="MDZ8162341.1"/>
    </source>
</evidence>
<keyword evidence="4" id="KW-0812">Transmembrane</keyword>
<feature type="transmembrane region" description="Helical" evidence="4">
    <location>
        <begin position="401"/>
        <end position="422"/>
    </location>
</feature>
<keyword evidence="2" id="KW-0175">Coiled coil</keyword>
<dbReference type="NCBIfam" id="TIGR01760">
    <property type="entry name" value="tape_meas_TP901"/>
    <property type="match status" value="1"/>
</dbReference>
<dbReference type="PANTHER" id="PTHR37813">
    <property type="entry name" value="FELS-2 PROPHAGE PROTEIN"/>
    <property type="match status" value="1"/>
</dbReference>
<organism evidence="6 7">
    <name type="scientific">Microbacterium aquimaris</name>
    <dbReference type="NCBI Taxonomy" id="459816"/>
    <lineage>
        <taxon>Bacteria</taxon>
        <taxon>Bacillati</taxon>
        <taxon>Actinomycetota</taxon>
        <taxon>Actinomycetes</taxon>
        <taxon>Micrococcales</taxon>
        <taxon>Microbacteriaceae</taxon>
        <taxon>Microbacterium</taxon>
    </lineage>
</organism>
<evidence type="ECO:0000256" key="2">
    <source>
        <dbReference type="SAM" id="Coils"/>
    </source>
</evidence>
<reference evidence="6 7" key="1">
    <citation type="submission" date="2023-10" db="EMBL/GenBank/DDBJ databases">
        <title>Microbacterium xanthum sp. nov., isolated from seaweed.</title>
        <authorList>
            <person name="Lee S.D."/>
        </authorList>
    </citation>
    <scope>NUCLEOTIDE SEQUENCE [LARGE SCALE GENOMIC DNA]</scope>
    <source>
        <strain evidence="6 7">KCTC 19124</strain>
    </source>
</reference>